<comment type="subcellular location">
    <subcellularLocation>
        <location evidence="2">Cell envelope</location>
    </subcellularLocation>
</comment>
<dbReference type="PROSITE" id="PS00932">
    <property type="entry name" value="MOLYBDOPTERIN_PROK_3"/>
    <property type="match status" value="1"/>
</dbReference>
<dbReference type="Gene3D" id="2.40.40.20">
    <property type="match status" value="1"/>
</dbReference>
<dbReference type="NCBIfam" id="TIGR01553">
    <property type="entry name" value="formate-DH-alph"/>
    <property type="match status" value="1"/>
</dbReference>
<evidence type="ECO:0000256" key="2">
    <source>
        <dbReference type="ARBA" id="ARBA00004196"/>
    </source>
</evidence>
<dbReference type="FunFam" id="3.40.50.740:FF:000007">
    <property type="entry name" value="Formate dehydrogenase, alpha subunit, selenocysteine-containing"/>
    <property type="match status" value="1"/>
</dbReference>
<keyword evidence="4" id="KW-0408">Iron</keyword>
<dbReference type="InterPro" id="IPR006657">
    <property type="entry name" value="MoPterin_dinucl-bd_dom"/>
</dbReference>
<dbReference type="HOGENOM" id="CLU_000422_1_2_6"/>
<proteinExistence type="inferred from homology"/>
<evidence type="ECO:0000256" key="7">
    <source>
        <dbReference type="ARBA" id="ARBA00023002"/>
    </source>
</evidence>
<keyword evidence="5" id="KW-0479">Metal-binding</keyword>
<sequence>MTNHWVDIKNANLIVVMGGNAAEAHPVGFRWAMEAKIHNNAKLIVIDPRFTRTAAVADFYTPIRSGTDIAFLSGVLLYLIDNNQINAEYVKNYTNASLLVREDFTFEDGLFSGYDADKRRYDKRSWNYQLDDQGFAKRDDTLQDPRCVWNLLRTHVSRYTPEVVENLCGTPRADFLKVCEYIAETSAPDKTTSFLYALGWTQHTVGAQNIRTMAMIQLLLGNMGMAGGGVNALRGHSNIQGLTDLGLLSTSLPGYMSLPSEQQTDLASYLAATTPKPTLPGQVNYWGNTPKFFVSLMKSFYGDKAQAQNSWGFDWLPKWDKGYDVLQYFEMMSQGKVNGYICQGFNPVASFPNKNKVVDCLSKLKFLVTIDPLNTETACFWQNHGELNAVDPTTIQTEVFRLPSTCFAEENGSIVNSGRWLQWHWKGADAPGIARNDGEILSGIFLRLREMYAKEGGALPEAVLNMSWDYLTPENPHPEEVARENNGRALADLTDPVSGAVIVKKGQQLSSFAQLRDDGSTASGCWIFAGSWTEEGNQMARRDNSDPSGLGNTLGWAWAWPLNRRILYNRASADPSGKPWDPKRELLHWDGAKWVGIDIPDYSNAPPNSGVGPFIMQPEGMGRLFAIDKMAEGPFPEHYEPFETPLGTNPLHPNVVSNPAARVFKDDLAQMGKAEQFPYVGTTYRLTEHFHYWTKHALLNAIIQPEQFVEIGERLANSKGIANGDTVKVSSNRGYIKAKAVVTKRIRTLQVNGKAVDTIGIPIHWGYLGVARPGFLANTLTPFVGDANTQTPEFKAFLVNVEKV</sequence>
<comment type="cofactor">
    <cofactor evidence="1">
        <name>[4Fe-4S] cluster</name>
        <dbReference type="ChEBI" id="CHEBI:49883"/>
    </cofactor>
</comment>
<reference evidence="10 11" key="2">
    <citation type="journal article" date="2011" name="BMC Immunol.">
        <title>Comparison of static immersion and intravenous injection systems for exposure of zebrafish embryos to the natural pathogen Edwardsiella tarda.</title>
        <authorList>
            <person name="van Soest J.J."/>
            <person name="Stockhammer O.W."/>
            <person name="Ordas A."/>
            <person name="Bloemberg G.V."/>
            <person name="Spaink H.P."/>
            <person name="Meijer A.H."/>
        </authorList>
    </citation>
    <scope>NUCLEOTIDE SEQUENCE [LARGE SCALE GENOMIC DNA]</scope>
    <source>
        <strain evidence="10 11">FL6-60</strain>
    </source>
</reference>
<comment type="similarity">
    <text evidence="3">Belongs to the prokaryotic molybdopterin-containing oxidoreductase family.</text>
</comment>
<dbReference type="AlphaFoldDB" id="A0A0H3DV60"/>
<gene>
    <name evidence="10" type="ordered locus">ETAF_3025</name>
</gene>
<dbReference type="GO" id="GO:0009055">
    <property type="term" value="F:electron transfer activity"/>
    <property type="evidence" value="ECO:0007669"/>
    <property type="project" value="InterPro"/>
</dbReference>
<evidence type="ECO:0000313" key="11">
    <source>
        <dbReference type="Proteomes" id="UP000002230"/>
    </source>
</evidence>
<evidence type="ECO:0000256" key="3">
    <source>
        <dbReference type="ARBA" id="ARBA00010312"/>
    </source>
</evidence>
<dbReference type="PANTHER" id="PTHR43598:SF1">
    <property type="entry name" value="FORMATE DEHYDROGENASE-O MAJOR SUBUNIT"/>
    <property type="match status" value="1"/>
</dbReference>
<dbReference type="SUPFAM" id="SSF50692">
    <property type="entry name" value="ADC-like"/>
    <property type="match status" value="1"/>
</dbReference>
<reference evidence="11" key="1">
    <citation type="submission" date="2010-08" db="EMBL/GenBank/DDBJ databases">
        <title>Genome comparisons of Edwardsiella bacteria analysed using deep sequencing technology.</title>
        <authorList>
            <person name="van Soest J.J."/>
            <person name="Henkel C.V."/>
            <person name="Jansen H.J."/>
            <person name="van den Hondel C.A.M.J.J."/>
            <person name="Bloemberg G.V."/>
            <person name="Meijer A.H."/>
            <person name="Spaink H.P."/>
        </authorList>
    </citation>
    <scope>NUCLEOTIDE SEQUENCE [LARGE SCALE GENOMIC DNA]</scope>
    <source>
        <strain evidence="11">FL6-60</strain>
    </source>
</reference>
<evidence type="ECO:0000256" key="4">
    <source>
        <dbReference type="ARBA" id="ARBA00022485"/>
    </source>
</evidence>
<dbReference type="Pfam" id="PF01568">
    <property type="entry name" value="Molydop_binding"/>
    <property type="match status" value="1"/>
</dbReference>
<keyword evidence="7" id="KW-0560">Oxidoreductase</keyword>
<keyword evidence="11" id="KW-1185">Reference proteome</keyword>
<dbReference type="InterPro" id="IPR006656">
    <property type="entry name" value="Mopterin_OxRdtase"/>
</dbReference>
<name>A0A0H3DV60_EDWTF</name>
<dbReference type="GO" id="GO:0009061">
    <property type="term" value="P:anaerobic respiration"/>
    <property type="evidence" value="ECO:0007669"/>
    <property type="project" value="TreeGrafter"/>
</dbReference>
<dbReference type="GO" id="GO:0030313">
    <property type="term" value="C:cell envelope"/>
    <property type="evidence" value="ECO:0007669"/>
    <property type="project" value="UniProtKB-SubCell"/>
</dbReference>
<dbReference type="Proteomes" id="UP000002230">
    <property type="component" value="Chromosome"/>
</dbReference>
<evidence type="ECO:0000259" key="8">
    <source>
        <dbReference type="Pfam" id="PF00384"/>
    </source>
</evidence>
<keyword evidence="4" id="KW-0411">Iron-sulfur</keyword>
<dbReference type="Gene3D" id="3.40.50.740">
    <property type="match status" value="1"/>
</dbReference>
<evidence type="ECO:0000256" key="6">
    <source>
        <dbReference type="ARBA" id="ARBA00022764"/>
    </source>
</evidence>
<dbReference type="GO" id="GO:0008863">
    <property type="term" value="F:formate dehydrogenase (NAD+) activity"/>
    <property type="evidence" value="ECO:0007669"/>
    <property type="project" value="InterPro"/>
</dbReference>
<keyword evidence="4" id="KW-0004">4Fe-4S</keyword>
<dbReference type="FunFam" id="2.40.40.20:FF:000017">
    <property type="entry name" value="Formate dehydrogenase, alpha subunit"/>
    <property type="match status" value="1"/>
</dbReference>
<dbReference type="SUPFAM" id="SSF53706">
    <property type="entry name" value="Formate dehydrogenase/DMSO reductase, domains 1-3"/>
    <property type="match status" value="1"/>
</dbReference>
<dbReference type="PANTHER" id="PTHR43598">
    <property type="entry name" value="TUNGSTEN-CONTAINING FORMYLMETHANOFURAN DEHYDROGENASE 2 SUBUNIT B"/>
    <property type="match status" value="1"/>
</dbReference>
<feature type="domain" description="Molybdopterin dinucleotide-binding" evidence="9">
    <location>
        <begin position="682"/>
        <end position="797"/>
    </location>
</feature>
<evidence type="ECO:0000259" key="9">
    <source>
        <dbReference type="Pfam" id="PF01568"/>
    </source>
</evidence>
<dbReference type="Pfam" id="PF00384">
    <property type="entry name" value="Molybdopterin"/>
    <property type="match status" value="1"/>
</dbReference>
<keyword evidence="6" id="KW-0574">Periplasm</keyword>
<dbReference type="EMBL" id="CP002154">
    <property type="protein sequence ID" value="ADM43128.1"/>
    <property type="molecule type" value="Genomic_DNA"/>
</dbReference>
<dbReference type="KEGG" id="etd:ETAF_3025"/>
<dbReference type="InterPro" id="IPR009010">
    <property type="entry name" value="Asp_de-COase-like_dom_sf"/>
</dbReference>
<dbReference type="PATRIC" id="fig|718251.5.peg.3154"/>
<evidence type="ECO:0000313" key="10">
    <source>
        <dbReference type="EMBL" id="ADM43128.1"/>
    </source>
</evidence>
<dbReference type="CDD" id="cd02792">
    <property type="entry name" value="MopB_CT_Formate-Dh-Na-like"/>
    <property type="match status" value="1"/>
</dbReference>
<protein>
    <submittedName>
        <fullName evidence="10">Anaerobic dehydrogenase</fullName>
    </submittedName>
</protein>
<dbReference type="Gene3D" id="3.40.228.10">
    <property type="entry name" value="Dimethylsulfoxide Reductase, domain 2"/>
    <property type="match status" value="2"/>
</dbReference>
<dbReference type="GO" id="GO:0051539">
    <property type="term" value="F:4 iron, 4 sulfur cluster binding"/>
    <property type="evidence" value="ECO:0007669"/>
    <property type="project" value="UniProtKB-KW"/>
</dbReference>
<dbReference type="GO" id="GO:0047111">
    <property type="term" value="F:formate dehydrogenase (cytochrome-c-553) activity"/>
    <property type="evidence" value="ECO:0007669"/>
    <property type="project" value="InterPro"/>
</dbReference>
<evidence type="ECO:0000256" key="5">
    <source>
        <dbReference type="ARBA" id="ARBA00022723"/>
    </source>
</evidence>
<dbReference type="InterPro" id="IPR006655">
    <property type="entry name" value="Mopterin_OxRdtase_prok_CS"/>
</dbReference>
<evidence type="ECO:0000256" key="1">
    <source>
        <dbReference type="ARBA" id="ARBA00001966"/>
    </source>
</evidence>
<accession>A0A0H3DV60</accession>
<dbReference type="InterPro" id="IPR006443">
    <property type="entry name" value="Formate-DH-alph_fdnG"/>
</dbReference>
<dbReference type="GO" id="GO:0043546">
    <property type="term" value="F:molybdopterin cofactor binding"/>
    <property type="evidence" value="ECO:0007669"/>
    <property type="project" value="InterPro"/>
</dbReference>
<feature type="domain" description="Molybdopterin oxidoreductase" evidence="8">
    <location>
        <begin position="2"/>
        <end position="378"/>
    </location>
</feature>
<dbReference type="FunFam" id="3.40.228.10:FF:000006">
    <property type="entry name" value="Formate dehydrogenase, alpha subunit, selenocysteine-containing"/>
    <property type="match status" value="1"/>
</dbReference>
<dbReference type="GO" id="GO:0030151">
    <property type="term" value="F:molybdenum ion binding"/>
    <property type="evidence" value="ECO:0007669"/>
    <property type="project" value="TreeGrafter"/>
</dbReference>
<dbReference type="FunFam" id="3.40.228.10:FF:000011">
    <property type="entry name" value="Formate dehydrogenase-N subunit alpha"/>
    <property type="match status" value="1"/>
</dbReference>
<organism evidence="10 11">
    <name type="scientific">Edwardsiella tarda (strain FL6-60)</name>
    <dbReference type="NCBI Taxonomy" id="718251"/>
    <lineage>
        <taxon>Bacteria</taxon>
        <taxon>Pseudomonadati</taxon>
        <taxon>Pseudomonadota</taxon>
        <taxon>Gammaproteobacteria</taxon>
        <taxon>Enterobacterales</taxon>
        <taxon>Hafniaceae</taxon>
        <taxon>Edwardsiella</taxon>
    </lineage>
</organism>